<gene>
    <name evidence="5" type="ORF">IAD42_03845</name>
</gene>
<dbReference type="InterPro" id="IPR016169">
    <property type="entry name" value="FAD-bd_PCMH_sub2"/>
</dbReference>
<dbReference type="PANTHER" id="PTHR42659:SF2">
    <property type="entry name" value="XANTHINE DEHYDROGENASE SUBUNIT C-RELATED"/>
    <property type="match status" value="1"/>
</dbReference>
<evidence type="ECO:0000256" key="1">
    <source>
        <dbReference type="ARBA" id="ARBA00022630"/>
    </source>
</evidence>
<dbReference type="InterPro" id="IPR051312">
    <property type="entry name" value="Diverse_Substr_Oxidored"/>
</dbReference>
<dbReference type="EMBL" id="DVJS01000091">
    <property type="protein sequence ID" value="HIS97086.1"/>
    <property type="molecule type" value="Genomic_DNA"/>
</dbReference>
<accession>A0A9D1G4K9</accession>
<dbReference type="PROSITE" id="PS51387">
    <property type="entry name" value="FAD_PCMH"/>
    <property type="match status" value="1"/>
</dbReference>
<dbReference type="PANTHER" id="PTHR42659">
    <property type="entry name" value="XANTHINE DEHYDROGENASE SUBUNIT C-RELATED"/>
    <property type="match status" value="1"/>
</dbReference>
<reference evidence="5" key="2">
    <citation type="journal article" date="2021" name="PeerJ">
        <title>Extensive microbial diversity within the chicken gut microbiome revealed by metagenomics and culture.</title>
        <authorList>
            <person name="Gilroy R."/>
            <person name="Ravi A."/>
            <person name="Getino M."/>
            <person name="Pursley I."/>
            <person name="Horton D.L."/>
            <person name="Alikhan N.F."/>
            <person name="Baker D."/>
            <person name="Gharbi K."/>
            <person name="Hall N."/>
            <person name="Watson M."/>
            <person name="Adriaenssens E.M."/>
            <person name="Foster-Nyarko E."/>
            <person name="Jarju S."/>
            <person name="Secka A."/>
            <person name="Antonio M."/>
            <person name="Oren A."/>
            <person name="Chaudhuri R.R."/>
            <person name="La Ragione R."/>
            <person name="Hildebrand F."/>
            <person name="Pallen M.J."/>
        </authorList>
    </citation>
    <scope>NUCLEOTIDE SEQUENCE</scope>
    <source>
        <strain evidence="5">ChiHecec3B27-6122</strain>
    </source>
</reference>
<dbReference type="GO" id="GO:0071949">
    <property type="term" value="F:FAD binding"/>
    <property type="evidence" value="ECO:0007669"/>
    <property type="project" value="InterPro"/>
</dbReference>
<evidence type="ECO:0000313" key="5">
    <source>
        <dbReference type="EMBL" id="HIS97086.1"/>
    </source>
</evidence>
<evidence type="ECO:0000256" key="2">
    <source>
        <dbReference type="ARBA" id="ARBA00022827"/>
    </source>
</evidence>
<dbReference type="Gene3D" id="3.30.43.10">
    <property type="entry name" value="Uridine Diphospho-n-acetylenolpyruvylglucosamine Reductase, domain 2"/>
    <property type="match status" value="1"/>
</dbReference>
<dbReference type="InterPro" id="IPR016166">
    <property type="entry name" value="FAD-bd_PCMH"/>
</dbReference>
<evidence type="ECO:0000259" key="4">
    <source>
        <dbReference type="PROSITE" id="PS51387"/>
    </source>
</evidence>
<evidence type="ECO:0000256" key="3">
    <source>
        <dbReference type="ARBA" id="ARBA00023002"/>
    </source>
</evidence>
<feature type="domain" description="FAD-binding PCMH-type" evidence="4">
    <location>
        <begin position="4"/>
        <end position="181"/>
    </location>
</feature>
<dbReference type="Proteomes" id="UP000886876">
    <property type="component" value="Unassembled WGS sequence"/>
</dbReference>
<dbReference type="InterPro" id="IPR005107">
    <property type="entry name" value="CO_DH_flav_C"/>
</dbReference>
<dbReference type="InterPro" id="IPR002346">
    <property type="entry name" value="Mopterin_DH_FAD-bd"/>
</dbReference>
<name>A0A9D1G4K9_9FIRM</name>
<organism evidence="5 6">
    <name type="scientific">Candidatus Scatomorpha pullistercoris</name>
    <dbReference type="NCBI Taxonomy" id="2840929"/>
    <lineage>
        <taxon>Bacteria</taxon>
        <taxon>Bacillati</taxon>
        <taxon>Bacillota</taxon>
        <taxon>Clostridia</taxon>
        <taxon>Eubacteriales</taxon>
        <taxon>Candidatus Scatomorpha</taxon>
    </lineage>
</organism>
<sequence>MRSKILNDFCFHKPTTLEEAMELIDRYQEGGLLMAGGSEVIPNMKSLVVTPDHIISLKHIPEFDYLRYTPGEGLHIGPTTPLTHIEYNPDVRRVYPSLFQGIHGMSNTNIHNTSTVTGNICYAVPSADTAAPLLTLEAVLTVRSVEGERIVPIGELFAGVRRTTLKKNEIVTDIFVPEPQEGAVMAYYKNPCRKALDLAIAGVATYVVMDGEVCREARIAMSAVAVVPKRAPEAEAMLKGQVLSAELIERAAEHASLHECSPISDIRASAEYRRELVRLSVRDGLTLALNK</sequence>
<proteinExistence type="predicted"/>
<dbReference type="Gene3D" id="3.30.390.50">
    <property type="entry name" value="CO dehydrogenase flavoprotein, C-terminal domain"/>
    <property type="match status" value="1"/>
</dbReference>
<dbReference type="AlphaFoldDB" id="A0A9D1G4K9"/>
<dbReference type="Pfam" id="PF03450">
    <property type="entry name" value="CO_deh_flav_C"/>
    <property type="match status" value="1"/>
</dbReference>
<dbReference type="GO" id="GO:0016491">
    <property type="term" value="F:oxidoreductase activity"/>
    <property type="evidence" value="ECO:0007669"/>
    <property type="project" value="UniProtKB-KW"/>
</dbReference>
<dbReference type="SUPFAM" id="SSF55447">
    <property type="entry name" value="CO dehydrogenase flavoprotein C-terminal domain-like"/>
    <property type="match status" value="1"/>
</dbReference>
<dbReference type="SMART" id="SM01092">
    <property type="entry name" value="CO_deh_flav_C"/>
    <property type="match status" value="1"/>
</dbReference>
<dbReference type="InterPro" id="IPR036318">
    <property type="entry name" value="FAD-bd_PCMH-like_sf"/>
</dbReference>
<dbReference type="Pfam" id="PF00941">
    <property type="entry name" value="FAD_binding_5"/>
    <property type="match status" value="1"/>
</dbReference>
<comment type="caution">
    <text evidence="5">The sequence shown here is derived from an EMBL/GenBank/DDBJ whole genome shotgun (WGS) entry which is preliminary data.</text>
</comment>
<reference evidence="5" key="1">
    <citation type="submission" date="2020-10" db="EMBL/GenBank/DDBJ databases">
        <authorList>
            <person name="Gilroy R."/>
        </authorList>
    </citation>
    <scope>NUCLEOTIDE SEQUENCE</scope>
    <source>
        <strain evidence="5">ChiHecec3B27-6122</strain>
    </source>
</reference>
<dbReference type="InterPro" id="IPR016167">
    <property type="entry name" value="FAD-bd_PCMH_sub1"/>
</dbReference>
<keyword evidence="1" id="KW-0285">Flavoprotein</keyword>
<evidence type="ECO:0000313" key="6">
    <source>
        <dbReference type="Proteomes" id="UP000886876"/>
    </source>
</evidence>
<dbReference type="Gene3D" id="3.30.465.10">
    <property type="match status" value="1"/>
</dbReference>
<dbReference type="InterPro" id="IPR036683">
    <property type="entry name" value="CO_DH_flav_C_dom_sf"/>
</dbReference>
<keyword evidence="3" id="KW-0560">Oxidoreductase</keyword>
<protein>
    <submittedName>
        <fullName evidence="5">Xanthine dehydrogenase family protein subunit M</fullName>
    </submittedName>
</protein>
<dbReference type="SUPFAM" id="SSF56176">
    <property type="entry name" value="FAD-binding/transporter-associated domain-like"/>
    <property type="match status" value="1"/>
</dbReference>
<keyword evidence="2" id="KW-0274">FAD</keyword>